<keyword evidence="2" id="KW-1185">Reference proteome</keyword>
<evidence type="ECO:0000313" key="1">
    <source>
        <dbReference type="EMBL" id="CAG4928469.1"/>
    </source>
</evidence>
<reference evidence="1" key="1">
    <citation type="submission" date="2021-04" db="EMBL/GenBank/DDBJ databases">
        <authorList>
            <person name="Vanwijnsberghe S."/>
        </authorList>
    </citation>
    <scope>NUCLEOTIDE SEQUENCE</scope>
    <source>
        <strain evidence="1">LMG 31841</strain>
    </source>
</reference>
<evidence type="ECO:0000313" key="2">
    <source>
        <dbReference type="Proteomes" id="UP000789704"/>
    </source>
</evidence>
<gene>
    <name evidence="1" type="ORF">LMG31841_05824</name>
</gene>
<organism evidence="1 2">
    <name type="scientific">Paraburkholderia saeva</name>
    <dbReference type="NCBI Taxonomy" id="2777537"/>
    <lineage>
        <taxon>Bacteria</taxon>
        <taxon>Pseudomonadati</taxon>
        <taxon>Pseudomonadota</taxon>
        <taxon>Betaproteobacteria</taxon>
        <taxon>Burkholderiales</taxon>
        <taxon>Burkholderiaceae</taxon>
        <taxon>Paraburkholderia</taxon>
    </lineage>
</organism>
<dbReference type="EMBL" id="CAJQZC010000024">
    <property type="protein sequence ID" value="CAG4928469.1"/>
    <property type="molecule type" value="Genomic_DNA"/>
</dbReference>
<proteinExistence type="predicted"/>
<protein>
    <submittedName>
        <fullName evidence="1">Uncharacterized protein</fullName>
    </submittedName>
</protein>
<sequence length="74" mass="8289">MHHAIDRTAAQLADLAKPLRCLDPVRGRVHEDRFADVHDARLLESRRHLVDTLIRAVQQQPAQAVLPAPAVRNA</sequence>
<dbReference type="Proteomes" id="UP000789704">
    <property type="component" value="Unassembled WGS sequence"/>
</dbReference>
<name>A0A9N8S2F7_9BURK</name>
<comment type="caution">
    <text evidence="1">The sequence shown here is derived from an EMBL/GenBank/DDBJ whole genome shotgun (WGS) entry which is preliminary data.</text>
</comment>
<dbReference type="AlphaFoldDB" id="A0A9N8S2F7"/>
<accession>A0A9N8S2F7</accession>